<evidence type="ECO:0000313" key="2">
    <source>
        <dbReference type="Proteomes" id="UP000243547"/>
    </source>
</evidence>
<name>A0A1M6QK63_9FIRM</name>
<dbReference type="AlphaFoldDB" id="A0A1M6QK63"/>
<organism evidence="1 2">
    <name type="scientific">Anaerobranca californiensis DSM 14826</name>
    <dbReference type="NCBI Taxonomy" id="1120989"/>
    <lineage>
        <taxon>Bacteria</taxon>
        <taxon>Bacillati</taxon>
        <taxon>Bacillota</taxon>
        <taxon>Clostridia</taxon>
        <taxon>Eubacteriales</taxon>
        <taxon>Proteinivoracaceae</taxon>
        <taxon>Anaerobranca</taxon>
    </lineage>
</organism>
<dbReference type="STRING" id="1120989.SAMN02745227_01781"/>
<dbReference type="Proteomes" id="UP000243547">
    <property type="component" value="Unassembled WGS sequence"/>
</dbReference>
<dbReference type="EMBL" id="FRAI01000021">
    <property type="protein sequence ID" value="SHK20632.1"/>
    <property type="molecule type" value="Genomic_DNA"/>
</dbReference>
<accession>A0A1M6QK63</accession>
<protein>
    <recommendedName>
        <fullName evidence="3">CRISPR-associated protein</fullName>
    </recommendedName>
</protein>
<dbReference type="OrthoDB" id="9811802at2"/>
<keyword evidence="2" id="KW-1185">Reference proteome</keyword>
<evidence type="ECO:0008006" key="3">
    <source>
        <dbReference type="Google" id="ProtNLM"/>
    </source>
</evidence>
<dbReference type="RefSeq" id="WP_072908067.1">
    <property type="nucleotide sequence ID" value="NZ_FRAI01000021.1"/>
</dbReference>
<dbReference type="NCBIfam" id="NF040559">
    <property type="entry name" value="CAS_Csx20"/>
    <property type="match status" value="1"/>
</dbReference>
<sequence length="132" mass="15491">MKGLVILSHKLTDEQVEELQIRFNVKEILYLPDELQRIWSNIDPLGELPIEKLQKILDWIEGEKGEEIVVIAQGDFGATCYIVDYCFKKGYKALYATSKRQVKEEIVNGEVITTRVFKHVNFRLYRSWEVKN</sequence>
<reference evidence="2" key="1">
    <citation type="submission" date="2016-11" db="EMBL/GenBank/DDBJ databases">
        <authorList>
            <person name="Varghese N."/>
            <person name="Submissions S."/>
        </authorList>
    </citation>
    <scope>NUCLEOTIDE SEQUENCE [LARGE SCALE GENOMIC DNA]</scope>
    <source>
        <strain evidence="2">DSM 14826</strain>
    </source>
</reference>
<proteinExistence type="predicted"/>
<gene>
    <name evidence="1" type="ORF">SAMN02745227_01781</name>
</gene>
<evidence type="ECO:0000313" key="1">
    <source>
        <dbReference type="EMBL" id="SHK20632.1"/>
    </source>
</evidence>
<dbReference type="InterPro" id="IPR049811">
    <property type="entry name" value="MJ1673-like_dom"/>
</dbReference>